<sequence length="71" mass="7954">MLLLIKELSWKNLSIVTSGKPSCCKSNDFNISRDEFKTLVDDVDVTPKAPTIIVDQSDEHARQSDTVKMSN</sequence>
<organism evidence="1 2">
    <name type="scientific">Solanum verrucosum</name>
    <dbReference type="NCBI Taxonomy" id="315347"/>
    <lineage>
        <taxon>Eukaryota</taxon>
        <taxon>Viridiplantae</taxon>
        <taxon>Streptophyta</taxon>
        <taxon>Embryophyta</taxon>
        <taxon>Tracheophyta</taxon>
        <taxon>Spermatophyta</taxon>
        <taxon>Magnoliopsida</taxon>
        <taxon>eudicotyledons</taxon>
        <taxon>Gunneridae</taxon>
        <taxon>Pentapetalae</taxon>
        <taxon>asterids</taxon>
        <taxon>lamiids</taxon>
        <taxon>Solanales</taxon>
        <taxon>Solanaceae</taxon>
        <taxon>Solanoideae</taxon>
        <taxon>Solaneae</taxon>
        <taxon>Solanum</taxon>
    </lineage>
</organism>
<keyword evidence="2" id="KW-1185">Reference proteome</keyword>
<accession>A0AAF0Q847</accession>
<proteinExistence type="predicted"/>
<dbReference type="AlphaFoldDB" id="A0AAF0Q847"/>
<dbReference type="EMBL" id="CP133613">
    <property type="protein sequence ID" value="WMV15124.1"/>
    <property type="molecule type" value="Genomic_DNA"/>
</dbReference>
<dbReference type="Proteomes" id="UP001234989">
    <property type="component" value="Chromosome 2"/>
</dbReference>
<protein>
    <submittedName>
        <fullName evidence="1">Uncharacterized protein</fullName>
    </submittedName>
</protein>
<evidence type="ECO:0000313" key="1">
    <source>
        <dbReference type="EMBL" id="WMV15124.1"/>
    </source>
</evidence>
<reference evidence="1" key="1">
    <citation type="submission" date="2023-08" db="EMBL/GenBank/DDBJ databases">
        <title>A de novo genome assembly of Solanum verrucosum Schlechtendal, a Mexican diploid species geographically isolated from the other diploid A-genome species in potato relatives.</title>
        <authorList>
            <person name="Hosaka K."/>
        </authorList>
    </citation>
    <scope>NUCLEOTIDE SEQUENCE</scope>
    <source>
        <tissue evidence="1">Young leaves</tissue>
    </source>
</reference>
<name>A0AAF0Q847_SOLVR</name>
<evidence type="ECO:0000313" key="2">
    <source>
        <dbReference type="Proteomes" id="UP001234989"/>
    </source>
</evidence>
<gene>
    <name evidence="1" type="ORF">MTR67_008509</name>
</gene>